<reference evidence="1" key="1">
    <citation type="journal article" date="2023" name="IMA Fungus">
        <title>Comparative genomic study of the Penicillium genus elucidates a diverse pangenome and 15 lateral gene transfer events.</title>
        <authorList>
            <person name="Petersen C."/>
            <person name="Sorensen T."/>
            <person name="Nielsen M.R."/>
            <person name="Sondergaard T.E."/>
            <person name="Sorensen J.L."/>
            <person name="Fitzpatrick D.A."/>
            <person name="Frisvad J.C."/>
            <person name="Nielsen K.L."/>
        </authorList>
    </citation>
    <scope>NUCLEOTIDE SEQUENCE</scope>
    <source>
        <strain evidence="1">IBT 15450</strain>
    </source>
</reference>
<gene>
    <name evidence="1" type="ORF">N7460_006974</name>
</gene>
<sequence length="174" mass="20714">MSEPKFVVEYRPSKFSESLGTDLVPHKVTKNDTDRFDWHWVKLRYVECSISSMDEFEKAFRDMLKRSGYPKALYLGRREQDEKKLIHYHVMVNILTFIDLSVEQAGNVFNALPNECRSLHVSSIDDPEQFWDHLMDERAVPRHRDWFGMESWLDCDPGNVDYCFDKCPGEYSYW</sequence>
<comment type="caution">
    <text evidence="1">The sequence shown here is derived from an EMBL/GenBank/DDBJ whole genome shotgun (WGS) entry which is preliminary data.</text>
</comment>
<dbReference type="EMBL" id="JAQJZL010000005">
    <property type="protein sequence ID" value="KAJ6041584.1"/>
    <property type="molecule type" value="Genomic_DNA"/>
</dbReference>
<reference evidence="1" key="2">
    <citation type="submission" date="2023-01" db="EMBL/GenBank/DDBJ databases">
        <authorList>
            <person name="Petersen C."/>
        </authorList>
    </citation>
    <scope>NUCLEOTIDE SEQUENCE</scope>
    <source>
        <strain evidence="1">IBT 15450</strain>
    </source>
</reference>
<keyword evidence="2" id="KW-1185">Reference proteome</keyword>
<accession>A0AAD6IBP0</accession>
<proteinExistence type="predicted"/>
<dbReference type="AlphaFoldDB" id="A0AAD6IBP0"/>
<evidence type="ECO:0000313" key="1">
    <source>
        <dbReference type="EMBL" id="KAJ6041584.1"/>
    </source>
</evidence>
<protein>
    <submittedName>
        <fullName evidence="1">Uncharacterized protein</fullName>
    </submittedName>
</protein>
<dbReference type="Proteomes" id="UP001219568">
    <property type="component" value="Unassembled WGS sequence"/>
</dbReference>
<name>A0AAD6IBP0_PENCN</name>
<organism evidence="1 2">
    <name type="scientific">Penicillium canescens</name>
    <dbReference type="NCBI Taxonomy" id="5083"/>
    <lineage>
        <taxon>Eukaryota</taxon>
        <taxon>Fungi</taxon>
        <taxon>Dikarya</taxon>
        <taxon>Ascomycota</taxon>
        <taxon>Pezizomycotina</taxon>
        <taxon>Eurotiomycetes</taxon>
        <taxon>Eurotiomycetidae</taxon>
        <taxon>Eurotiales</taxon>
        <taxon>Aspergillaceae</taxon>
        <taxon>Penicillium</taxon>
    </lineage>
</organism>
<evidence type="ECO:0000313" key="2">
    <source>
        <dbReference type="Proteomes" id="UP001219568"/>
    </source>
</evidence>